<dbReference type="Proteomes" id="UP000316242">
    <property type="component" value="Unassembled WGS sequence"/>
</dbReference>
<evidence type="ECO:0000313" key="1">
    <source>
        <dbReference type="EMBL" id="GEC14022.1"/>
    </source>
</evidence>
<organism evidence="1 2">
    <name type="scientific">Glutamicibacter nicotianae</name>
    <name type="common">Arthrobacter nicotianae</name>
    <dbReference type="NCBI Taxonomy" id="37929"/>
    <lineage>
        <taxon>Bacteria</taxon>
        <taxon>Bacillati</taxon>
        <taxon>Actinomycetota</taxon>
        <taxon>Actinomycetes</taxon>
        <taxon>Micrococcales</taxon>
        <taxon>Micrococcaceae</taxon>
        <taxon>Glutamicibacter</taxon>
    </lineage>
</organism>
<keyword evidence="2" id="KW-1185">Reference proteome</keyword>
<accession>A0ABQ0RQD1</accession>
<dbReference type="RefSeq" id="WP_255314578.1">
    <property type="nucleotide sequence ID" value="NZ_BAAAWM010000001.1"/>
</dbReference>
<reference evidence="1 2" key="1">
    <citation type="submission" date="2019-06" db="EMBL/GenBank/DDBJ databases">
        <title>Whole genome shotgun sequence of Glutamicibacter nicotianae NBRC 14234.</title>
        <authorList>
            <person name="Hosoyama A."/>
            <person name="Uohara A."/>
            <person name="Ohji S."/>
            <person name="Ichikawa N."/>
        </authorList>
    </citation>
    <scope>NUCLEOTIDE SEQUENCE [LARGE SCALE GENOMIC DNA]</scope>
    <source>
        <strain evidence="1 2">NBRC 14234</strain>
    </source>
</reference>
<comment type="caution">
    <text evidence="1">The sequence shown here is derived from an EMBL/GenBank/DDBJ whole genome shotgun (WGS) entry which is preliminary data.</text>
</comment>
<gene>
    <name evidence="1" type="ORF">ANI01nite_32250</name>
</gene>
<sequence length="151" mass="16961">MDDKEPYVPYVPTPRDFPGFTMPSSVPQGMRLELSRSRIKDGQDENFGAWMETLNNRYDECEASLSAQRAALEATFKHVEADGSVWIYHLSLVGENGSGLDTEQDIDATHEAASRQAKMPGWEELEPKFLLMPDHLRASMVHWAEHGQAPG</sequence>
<evidence type="ECO:0000313" key="2">
    <source>
        <dbReference type="Proteomes" id="UP000316242"/>
    </source>
</evidence>
<dbReference type="EMBL" id="BJNE01000027">
    <property type="protein sequence ID" value="GEC14022.1"/>
    <property type="molecule type" value="Genomic_DNA"/>
</dbReference>
<protein>
    <submittedName>
        <fullName evidence="1">Uncharacterized protein</fullName>
    </submittedName>
</protein>
<proteinExistence type="predicted"/>
<dbReference type="InterPro" id="IPR046174">
    <property type="entry name" value="DUF6176"/>
</dbReference>
<name>A0ABQ0RQD1_GLUNI</name>
<dbReference type="Pfam" id="PF19673">
    <property type="entry name" value="DUF6176"/>
    <property type="match status" value="1"/>
</dbReference>